<protein>
    <submittedName>
        <fullName evidence="5">LacI family DNA-binding transcriptional regulator</fullName>
    </submittedName>
</protein>
<sequence length="356" mass="38194">MAAQRSRPAERAPTMKDVAALAGVGLATVSRVINGTPVDPVLAAQVTEAARRLGYRHDPTASSLRRSDRRTRTIGLILEDVANPFSSVLHRAVEDVTRELGLLLLAGSSDEDPERERSLLGAFHARRVDGLIVVPTGRVGDELRAVARQGMPIVCVDRAADLEGVDSVTVDNAEGVADAVRRLHALGHRKIAFLGDQASLWTARRRWEGFVAAMAALGCPLKDGWVRRDLHGEAAGEEAAREILTGETLPTALVTSQNLLTIGARAALQDLGLHHAIAHVGFDDVELANLLTPPLSVIAQDPAALGRRASELLVSRLDGYDGPGRHVVLPTRYLARGSGEIQRLTRHLPRADDPGR</sequence>
<dbReference type="Gene3D" id="1.10.260.40">
    <property type="entry name" value="lambda repressor-like DNA-binding domains"/>
    <property type="match status" value="1"/>
</dbReference>
<gene>
    <name evidence="5" type="ORF">ACFO8L_28220</name>
</gene>
<dbReference type="PROSITE" id="PS50932">
    <property type="entry name" value="HTH_LACI_2"/>
    <property type="match status" value="1"/>
</dbReference>
<dbReference type="RefSeq" id="WP_262848711.1">
    <property type="nucleotide sequence ID" value="NZ_JANZYP010000076.1"/>
</dbReference>
<feature type="domain" description="HTH lacI-type" evidence="4">
    <location>
        <begin position="13"/>
        <end position="66"/>
    </location>
</feature>
<proteinExistence type="predicted"/>
<dbReference type="CDD" id="cd06267">
    <property type="entry name" value="PBP1_LacI_sugar_binding-like"/>
    <property type="match status" value="1"/>
</dbReference>
<dbReference type="CDD" id="cd01392">
    <property type="entry name" value="HTH_LacI"/>
    <property type="match status" value="1"/>
</dbReference>
<dbReference type="EMBL" id="JBHSFN010000020">
    <property type="protein sequence ID" value="MFC4590007.1"/>
    <property type="molecule type" value="Genomic_DNA"/>
</dbReference>
<reference evidence="6" key="1">
    <citation type="journal article" date="2019" name="Int. J. Syst. Evol. Microbiol.">
        <title>The Global Catalogue of Microorganisms (GCM) 10K type strain sequencing project: providing services to taxonomists for standard genome sequencing and annotation.</title>
        <authorList>
            <consortium name="The Broad Institute Genomics Platform"/>
            <consortium name="The Broad Institute Genome Sequencing Center for Infectious Disease"/>
            <person name="Wu L."/>
            <person name="Ma J."/>
        </authorList>
    </citation>
    <scope>NUCLEOTIDE SEQUENCE [LARGE SCALE GENOMIC DNA]</scope>
    <source>
        <strain evidence="6">CCUG 49560</strain>
    </source>
</reference>
<dbReference type="PRINTS" id="PR00036">
    <property type="entry name" value="HTHLACI"/>
</dbReference>
<evidence type="ECO:0000259" key="4">
    <source>
        <dbReference type="PROSITE" id="PS50932"/>
    </source>
</evidence>
<dbReference type="InterPro" id="IPR001761">
    <property type="entry name" value="Peripla_BP/Lac1_sug-bd_dom"/>
</dbReference>
<comment type="caution">
    <text evidence="5">The sequence shown here is derived from an EMBL/GenBank/DDBJ whole genome shotgun (WGS) entry which is preliminary data.</text>
</comment>
<dbReference type="InterPro" id="IPR028082">
    <property type="entry name" value="Peripla_BP_I"/>
</dbReference>
<dbReference type="Pfam" id="PF00532">
    <property type="entry name" value="Peripla_BP_1"/>
    <property type="match status" value="1"/>
</dbReference>
<dbReference type="InterPro" id="IPR000843">
    <property type="entry name" value="HTH_LacI"/>
</dbReference>
<dbReference type="Pfam" id="PF00356">
    <property type="entry name" value="LacI"/>
    <property type="match status" value="1"/>
</dbReference>
<dbReference type="SMART" id="SM00354">
    <property type="entry name" value="HTH_LACI"/>
    <property type="match status" value="1"/>
</dbReference>
<keyword evidence="3" id="KW-0804">Transcription</keyword>
<organism evidence="5 6">
    <name type="scientific">Sphaerisporangium corydalis</name>
    <dbReference type="NCBI Taxonomy" id="1441875"/>
    <lineage>
        <taxon>Bacteria</taxon>
        <taxon>Bacillati</taxon>
        <taxon>Actinomycetota</taxon>
        <taxon>Actinomycetes</taxon>
        <taxon>Streptosporangiales</taxon>
        <taxon>Streptosporangiaceae</taxon>
        <taxon>Sphaerisporangium</taxon>
    </lineage>
</organism>
<dbReference type="SUPFAM" id="SSF53822">
    <property type="entry name" value="Periplasmic binding protein-like I"/>
    <property type="match status" value="1"/>
</dbReference>
<dbReference type="PANTHER" id="PTHR30146">
    <property type="entry name" value="LACI-RELATED TRANSCRIPTIONAL REPRESSOR"/>
    <property type="match status" value="1"/>
</dbReference>
<evidence type="ECO:0000313" key="6">
    <source>
        <dbReference type="Proteomes" id="UP001595891"/>
    </source>
</evidence>
<keyword evidence="2 5" id="KW-0238">DNA-binding</keyword>
<dbReference type="SUPFAM" id="SSF47413">
    <property type="entry name" value="lambda repressor-like DNA-binding domains"/>
    <property type="match status" value="1"/>
</dbReference>
<dbReference type="Gene3D" id="3.40.50.2300">
    <property type="match status" value="2"/>
</dbReference>
<evidence type="ECO:0000256" key="1">
    <source>
        <dbReference type="ARBA" id="ARBA00023015"/>
    </source>
</evidence>
<dbReference type="PANTHER" id="PTHR30146:SF109">
    <property type="entry name" value="HTH-TYPE TRANSCRIPTIONAL REGULATOR GALS"/>
    <property type="match status" value="1"/>
</dbReference>
<accession>A0ABV9EKN0</accession>
<keyword evidence="1" id="KW-0805">Transcription regulation</keyword>
<name>A0ABV9EKN0_9ACTN</name>
<evidence type="ECO:0000313" key="5">
    <source>
        <dbReference type="EMBL" id="MFC4590007.1"/>
    </source>
</evidence>
<dbReference type="InterPro" id="IPR010982">
    <property type="entry name" value="Lambda_DNA-bd_dom_sf"/>
</dbReference>
<evidence type="ECO:0000256" key="2">
    <source>
        <dbReference type="ARBA" id="ARBA00023125"/>
    </source>
</evidence>
<evidence type="ECO:0000256" key="3">
    <source>
        <dbReference type="ARBA" id="ARBA00023163"/>
    </source>
</evidence>
<dbReference type="GO" id="GO:0003677">
    <property type="term" value="F:DNA binding"/>
    <property type="evidence" value="ECO:0007669"/>
    <property type="project" value="UniProtKB-KW"/>
</dbReference>
<keyword evidence="6" id="KW-1185">Reference proteome</keyword>
<dbReference type="Proteomes" id="UP001595891">
    <property type="component" value="Unassembled WGS sequence"/>
</dbReference>
<dbReference type="PROSITE" id="PS00356">
    <property type="entry name" value="HTH_LACI_1"/>
    <property type="match status" value="1"/>
</dbReference>